<dbReference type="InterPro" id="IPR001544">
    <property type="entry name" value="Aminotrans_IV"/>
</dbReference>
<keyword evidence="6 15" id="KW-0456">Lyase</keyword>
<comment type="cofactor">
    <cofactor evidence="1 14">
        <name>pyridoxal 5'-phosphate</name>
        <dbReference type="ChEBI" id="CHEBI:597326"/>
    </cofactor>
</comment>
<evidence type="ECO:0000313" key="16">
    <source>
        <dbReference type="Proteomes" id="UP000000647"/>
    </source>
</evidence>
<keyword evidence="16" id="KW-1185">Reference proteome</keyword>
<dbReference type="GO" id="GO:0005829">
    <property type="term" value="C:cytosol"/>
    <property type="evidence" value="ECO:0007669"/>
    <property type="project" value="TreeGrafter"/>
</dbReference>
<dbReference type="EMBL" id="CP000544">
    <property type="protein sequence ID" value="ABM60799.1"/>
    <property type="molecule type" value="Genomic_DNA"/>
</dbReference>
<dbReference type="Proteomes" id="UP000000647">
    <property type="component" value="Chromosome"/>
</dbReference>
<evidence type="ECO:0000313" key="15">
    <source>
        <dbReference type="EMBL" id="ABM60799.1"/>
    </source>
</evidence>
<dbReference type="InterPro" id="IPR043131">
    <property type="entry name" value="BCAT-like_N"/>
</dbReference>
<evidence type="ECO:0000256" key="9">
    <source>
        <dbReference type="ARBA" id="ARBA00049529"/>
    </source>
</evidence>
<comment type="function">
    <text evidence="10">Involved in the biosynthesis of p-aminobenzoate (PABA), a precursor of tetrahydrofolate. Converts 4-amino-4-deoxychorismate into 4-aminobenzoate (PABA) and pyruvate.</text>
</comment>
<accession>A1WSY7</accession>
<sequence length="288" mass="31949">MSRKQLVNGRADTALDAEDRGLAYGDGLFETVAVSRGRLCLWDYHMDRLLDGARRLGLPEPPLATLREEARFLTEKVERGVLKVVYTRGSSEGRGYLPPARPIPTRILTLHNTPAIPPERWQGVDVRLCRTRISTQPRLAGIKHLNRLEQVMARSEWRDAAIAEGLMLDADGLIVEGTATNLFGIRNRVLMTPPLTHSGVAGVMRRWVLEYAETLGLRVEQRGFYPGEVSEMDELFLTNSLIGLWPVRSVAGTQIPVGPVSQRYLQAIADHGLTPLVEEPAMRGGAGR</sequence>
<evidence type="ECO:0000256" key="3">
    <source>
        <dbReference type="ARBA" id="ARBA00011738"/>
    </source>
</evidence>
<evidence type="ECO:0000256" key="11">
    <source>
        <dbReference type="ARBA" id="ARBA00069174"/>
    </source>
</evidence>
<comment type="pathway">
    <text evidence="7">Cofactor biosynthesis; tetrahydrofolate biosynthesis; 4-aminobenzoate from chorismate: step 2/2.</text>
</comment>
<dbReference type="SUPFAM" id="SSF56752">
    <property type="entry name" value="D-aminoacid aminotransferase-like PLP-dependent enzymes"/>
    <property type="match status" value="1"/>
</dbReference>
<dbReference type="AlphaFoldDB" id="A1WSY7"/>
<evidence type="ECO:0000256" key="10">
    <source>
        <dbReference type="ARBA" id="ARBA00054027"/>
    </source>
</evidence>
<dbReference type="InterPro" id="IPR018300">
    <property type="entry name" value="Aminotrans_IV_CS"/>
</dbReference>
<gene>
    <name evidence="15" type="ordered locus">Hhal_0004</name>
</gene>
<dbReference type="KEGG" id="hha:Hhal_0004"/>
<evidence type="ECO:0000256" key="1">
    <source>
        <dbReference type="ARBA" id="ARBA00001933"/>
    </source>
</evidence>
<dbReference type="InterPro" id="IPR036038">
    <property type="entry name" value="Aminotransferase-like"/>
</dbReference>
<dbReference type="CDD" id="cd01559">
    <property type="entry name" value="ADCL_like"/>
    <property type="match status" value="1"/>
</dbReference>
<evidence type="ECO:0000256" key="14">
    <source>
        <dbReference type="RuleBase" id="RU004516"/>
    </source>
</evidence>
<dbReference type="HOGENOM" id="CLU_020844_2_1_6"/>
<reference evidence="15 16" key="2">
    <citation type="journal article" date="2013" name="Stand. Genomic Sci.">
        <title>Complete genome sequence of Halorhodospira halophila SL1.</title>
        <authorList>
            <person name="Challacombe J.F."/>
            <person name="Majid S."/>
            <person name="Deole R."/>
            <person name="Brettin T.S."/>
            <person name="Bruce D."/>
            <person name="Delano S.F."/>
            <person name="Detter J.C."/>
            <person name="Gleasner C.D."/>
            <person name="Han C.S."/>
            <person name="Misra M."/>
            <person name="Reitenga K.G."/>
            <person name="Mikhailova N."/>
            <person name="Woyke T."/>
            <person name="Pitluck S."/>
            <person name="Nolan M."/>
            <person name="Land M.L."/>
            <person name="Saunders E."/>
            <person name="Tapia R."/>
            <person name="Lapidus A."/>
            <person name="Ivanova N."/>
            <person name="Hoff W.D."/>
        </authorList>
    </citation>
    <scope>NUCLEOTIDE SEQUENCE [LARGE SCALE GENOMIC DNA]</scope>
    <source>
        <strain evidence="16">DSM 244 / SL1</strain>
    </source>
</reference>
<dbReference type="PANTHER" id="PTHR42743:SF2">
    <property type="entry name" value="AMINODEOXYCHORISMATE LYASE"/>
    <property type="match status" value="1"/>
</dbReference>
<protein>
    <recommendedName>
        <fullName evidence="11 12">Aminodeoxychorismate lyase</fullName>
        <ecNumber evidence="8 12">4.1.3.38</ecNumber>
    </recommendedName>
</protein>
<comment type="subunit">
    <text evidence="3">Homodimer.</text>
</comment>
<dbReference type="NCBIfam" id="TIGR03461">
    <property type="entry name" value="pabC_Proteo"/>
    <property type="match status" value="1"/>
</dbReference>
<evidence type="ECO:0000256" key="8">
    <source>
        <dbReference type="ARBA" id="ARBA00035676"/>
    </source>
</evidence>
<dbReference type="RefSeq" id="WP_011812822.1">
    <property type="nucleotide sequence ID" value="NC_008789.1"/>
</dbReference>
<dbReference type="Gene3D" id="3.20.10.10">
    <property type="entry name" value="D-amino Acid Aminotransferase, subunit A, domain 2"/>
    <property type="match status" value="1"/>
</dbReference>
<reference evidence="16" key="1">
    <citation type="submission" date="2006-12" db="EMBL/GenBank/DDBJ databases">
        <title>Complete sequence of Halorhodospira halophila SL1.</title>
        <authorList>
            <consortium name="US DOE Joint Genome Institute"/>
            <person name="Copeland A."/>
            <person name="Lucas S."/>
            <person name="Lapidus A."/>
            <person name="Barry K."/>
            <person name="Detter J.C."/>
            <person name="Glavina del Rio T."/>
            <person name="Hammon N."/>
            <person name="Israni S."/>
            <person name="Dalin E."/>
            <person name="Tice H."/>
            <person name="Pitluck S."/>
            <person name="Saunders E."/>
            <person name="Brettin T."/>
            <person name="Bruce D."/>
            <person name="Han C."/>
            <person name="Tapia R."/>
            <person name="Schmutz J."/>
            <person name="Larimer F."/>
            <person name="Land M."/>
            <person name="Hauser L."/>
            <person name="Kyrpides N."/>
            <person name="Mikhailova N."/>
            <person name="Hoff W."/>
            <person name="Richardson P."/>
        </authorList>
    </citation>
    <scope>NUCLEOTIDE SEQUENCE [LARGE SCALE GENOMIC DNA]</scope>
    <source>
        <strain evidence="16">DSM 244 / SL1</strain>
    </source>
</reference>
<dbReference type="STRING" id="349124.Hhal_0004"/>
<dbReference type="FunFam" id="3.20.10.10:FF:000002">
    <property type="entry name" value="D-alanine aminotransferase"/>
    <property type="match status" value="1"/>
</dbReference>
<dbReference type="GO" id="GO:0030170">
    <property type="term" value="F:pyridoxal phosphate binding"/>
    <property type="evidence" value="ECO:0007669"/>
    <property type="project" value="InterPro"/>
</dbReference>
<dbReference type="Pfam" id="PF01063">
    <property type="entry name" value="Aminotran_4"/>
    <property type="match status" value="1"/>
</dbReference>
<comment type="catalytic activity">
    <reaction evidence="9">
        <text>4-amino-4-deoxychorismate = 4-aminobenzoate + pyruvate + H(+)</text>
        <dbReference type="Rhea" id="RHEA:16201"/>
        <dbReference type="ChEBI" id="CHEBI:15361"/>
        <dbReference type="ChEBI" id="CHEBI:15378"/>
        <dbReference type="ChEBI" id="CHEBI:17836"/>
        <dbReference type="ChEBI" id="CHEBI:58406"/>
        <dbReference type="EC" id="4.1.3.38"/>
    </reaction>
</comment>
<dbReference type="GO" id="GO:0008696">
    <property type="term" value="F:4-amino-4-deoxychorismate lyase activity"/>
    <property type="evidence" value="ECO:0007669"/>
    <property type="project" value="UniProtKB-UniRule"/>
</dbReference>
<comment type="similarity">
    <text evidence="2 13">Belongs to the class-IV pyridoxal-phosphate-dependent aminotransferase family.</text>
</comment>
<evidence type="ECO:0000256" key="2">
    <source>
        <dbReference type="ARBA" id="ARBA00009320"/>
    </source>
</evidence>
<dbReference type="GO" id="GO:0046656">
    <property type="term" value="P:folic acid biosynthetic process"/>
    <property type="evidence" value="ECO:0007669"/>
    <property type="project" value="UniProtKB-KW"/>
</dbReference>
<evidence type="ECO:0000256" key="5">
    <source>
        <dbReference type="ARBA" id="ARBA00022909"/>
    </source>
</evidence>
<keyword evidence="5" id="KW-0289">Folate biosynthesis</keyword>
<dbReference type="PROSITE" id="PS00770">
    <property type="entry name" value="AA_TRANSFER_CLASS_4"/>
    <property type="match status" value="1"/>
</dbReference>
<dbReference type="PANTHER" id="PTHR42743">
    <property type="entry name" value="AMINO-ACID AMINOTRANSFERASE"/>
    <property type="match status" value="1"/>
</dbReference>
<dbReference type="eggNOG" id="COG0115">
    <property type="taxonomic scope" value="Bacteria"/>
</dbReference>
<dbReference type="InterPro" id="IPR043132">
    <property type="entry name" value="BCAT-like_C"/>
</dbReference>
<name>A1WSY7_HALHL</name>
<proteinExistence type="inferred from homology"/>
<dbReference type="InterPro" id="IPR050571">
    <property type="entry name" value="Class-IV_PLP-Dep_Aminotrnsfr"/>
</dbReference>
<dbReference type="NCBIfam" id="NF004761">
    <property type="entry name" value="PRK06092.1"/>
    <property type="match status" value="1"/>
</dbReference>
<dbReference type="Gene3D" id="3.30.470.10">
    <property type="match status" value="1"/>
</dbReference>
<dbReference type="GO" id="GO:0008153">
    <property type="term" value="P:4-aminobenzoate biosynthetic process"/>
    <property type="evidence" value="ECO:0007669"/>
    <property type="project" value="UniProtKB-UniRule"/>
</dbReference>
<evidence type="ECO:0000256" key="7">
    <source>
        <dbReference type="ARBA" id="ARBA00035633"/>
    </source>
</evidence>
<evidence type="ECO:0000256" key="4">
    <source>
        <dbReference type="ARBA" id="ARBA00022898"/>
    </source>
</evidence>
<evidence type="ECO:0000256" key="13">
    <source>
        <dbReference type="RuleBase" id="RU004106"/>
    </source>
</evidence>
<keyword evidence="4 14" id="KW-0663">Pyridoxal phosphate</keyword>
<evidence type="ECO:0000256" key="6">
    <source>
        <dbReference type="ARBA" id="ARBA00023239"/>
    </source>
</evidence>
<evidence type="ECO:0000256" key="12">
    <source>
        <dbReference type="NCBIfam" id="TIGR03461"/>
    </source>
</evidence>
<dbReference type="EC" id="4.1.3.38" evidence="8 12"/>
<dbReference type="InterPro" id="IPR017824">
    <property type="entry name" value="Aminodeoxychorismate_lyase_IV"/>
</dbReference>
<organism evidence="15 16">
    <name type="scientific">Halorhodospira halophila (strain DSM 244 / SL1)</name>
    <name type="common">Ectothiorhodospira halophila (strain DSM 244 / SL1)</name>
    <dbReference type="NCBI Taxonomy" id="349124"/>
    <lineage>
        <taxon>Bacteria</taxon>
        <taxon>Pseudomonadati</taxon>
        <taxon>Pseudomonadota</taxon>
        <taxon>Gammaproteobacteria</taxon>
        <taxon>Chromatiales</taxon>
        <taxon>Ectothiorhodospiraceae</taxon>
        <taxon>Halorhodospira</taxon>
    </lineage>
</organism>